<dbReference type="GO" id="GO:0016787">
    <property type="term" value="F:hydrolase activity"/>
    <property type="evidence" value="ECO:0007669"/>
    <property type="project" value="InterPro"/>
</dbReference>
<dbReference type="RefSeq" id="WP_206708120.1">
    <property type="nucleotide sequence ID" value="NZ_CP059066.1"/>
</dbReference>
<dbReference type="PANTHER" id="PTHR42994">
    <property type="entry name" value="PEPTIDASE T"/>
    <property type="match status" value="1"/>
</dbReference>
<dbReference type="KEGG" id="kme:H0A61_00188"/>
<dbReference type="PIRSF" id="PIRSF010386">
    <property type="entry name" value="RocB"/>
    <property type="match status" value="1"/>
</dbReference>
<evidence type="ECO:0000313" key="3">
    <source>
        <dbReference type="Proteomes" id="UP000662904"/>
    </source>
</evidence>
<evidence type="ECO:0000256" key="1">
    <source>
        <dbReference type="ARBA" id="ARBA00001947"/>
    </source>
</evidence>
<dbReference type="Pfam" id="PF01546">
    <property type="entry name" value="Peptidase_M20"/>
    <property type="match status" value="1"/>
</dbReference>
<dbReference type="AlphaFoldDB" id="A0A8A0RHB9"/>
<gene>
    <name evidence="2" type="primary">rocB_1</name>
    <name evidence="2" type="ORF">H0A61_00188</name>
</gene>
<dbReference type="Gene3D" id="3.40.630.10">
    <property type="entry name" value="Zn peptidases"/>
    <property type="match status" value="1"/>
</dbReference>
<sequence>MKWLENPEKLREILFELVACPSFSGSEKELDMAKKVYSIVSEIPYFRDNPGYLKLNEIENDKFNRCFVTALLKGKGDKTVVLLHHHDVVDVDDYGALKNDAFDPEKITKMLREADMPEEARKDMETGEWLFGRGVMDMKAGAALQIALLHDFSEIKDFEGNILLLSVPGEESNSEGMLAAVPFLNKLKDRYGLNYVAVVNSEPSGNRVVTGSIGKLLPVFYCFGKETHASRPFEGLSSSMLFSQVTALMDDNVELCDQAEGETSSPSTNLKVKDLKLRYNVTTPQVTAGYFNVFSMQRPADEILDILKKIACRAFENTLKIKQENARKFAELSGGEPPQVPWKPNVYTYEQLYDVCRKTRGKAFEEHIKSYIERLTEEEKDEREFTIKLIDEVHSFCPDREPKIVIAFAPPYYPHIINKGITEKERYMLEVVDRLIEYGKKEFNVEMGVIKIYPGITDLSYCGLQDADNVMKHLKPNMPAIGHIYSLPVEEMGKLDLAVINVGPAGRDAHKFTERLHMPYFEKTAPFLLRFAVEELLKF</sequence>
<keyword evidence="3" id="KW-1185">Reference proteome</keyword>
<evidence type="ECO:0000313" key="2">
    <source>
        <dbReference type="EMBL" id="QSQ07871.1"/>
    </source>
</evidence>
<dbReference type="PANTHER" id="PTHR42994:SF2">
    <property type="entry name" value="PEPTIDASE"/>
    <property type="match status" value="1"/>
</dbReference>
<accession>A0A8A0RHB9</accession>
<comment type="cofactor">
    <cofactor evidence="1">
        <name>Zn(2+)</name>
        <dbReference type="ChEBI" id="CHEBI:29105"/>
    </cofactor>
</comment>
<dbReference type="InterPro" id="IPR002933">
    <property type="entry name" value="Peptidase_M20"/>
</dbReference>
<proteinExistence type="predicted"/>
<name>A0A8A0RHB9_9FIRM</name>
<dbReference type="Proteomes" id="UP000662904">
    <property type="component" value="Chromosome"/>
</dbReference>
<protein>
    <submittedName>
        <fullName evidence="2">Protein RocB</fullName>
    </submittedName>
</protein>
<reference evidence="2" key="1">
    <citation type="submission" date="2020-07" db="EMBL/GenBank/DDBJ databases">
        <title>Koleobacter methoxysyntrophicus gen. nov., sp. nov., a novel anaerobic bacterium isolated from deep subsurface oil field and proposal of Koleobacterales ord. nov. in the phylum Firmicutes.</title>
        <authorList>
            <person name="Sakamoto S."/>
            <person name="Tamaki H."/>
        </authorList>
    </citation>
    <scope>NUCLEOTIDE SEQUENCE</scope>
    <source>
        <strain evidence="2">NRmbB1</strain>
    </source>
</reference>
<dbReference type="InterPro" id="IPR012166">
    <property type="entry name" value="Uncharacterised_RocB"/>
</dbReference>
<dbReference type="SUPFAM" id="SSF53187">
    <property type="entry name" value="Zn-dependent exopeptidases"/>
    <property type="match status" value="1"/>
</dbReference>
<organism evidence="2 3">
    <name type="scientific">Koleobacter methoxysyntrophicus</name>
    <dbReference type="NCBI Taxonomy" id="2751313"/>
    <lineage>
        <taxon>Bacteria</taxon>
        <taxon>Bacillati</taxon>
        <taxon>Bacillota</taxon>
        <taxon>Clostridia</taxon>
        <taxon>Koleobacterales</taxon>
        <taxon>Koleobacteraceae</taxon>
        <taxon>Koleobacter</taxon>
    </lineage>
</organism>
<dbReference type="EMBL" id="CP059066">
    <property type="protein sequence ID" value="QSQ07871.1"/>
    <property type="molecule type" value="Genomic_DNA"/>
</dbReference>